<dbReference type="SUPFAM" id="SSF56801">
    <property type="entry name" value="Acetyl-CoA synthetase-like"/>
    <property type="match status" value="1"/>
</dbReference>
<feature type="domain" description="AMP-dependent synthetase/ligase" evidence="3">
    <location>
        <begin position="17"/>
        <end position="39"/>
    </location>
</feature>
<sequence>MENKSISIQPTKNLSHVTSISDLMCIIYTSGTTGKPKGC</sequence>
<dbReference type="InterPro" id="IPR020845">
    <property type="entry name" value="AMP-binding_CS"/>
</dbReference>
<protein>
    <recommendedName>
        <fullName evidence="1">Putative long chain fatty acid-CoA ligase VraA</fullName>
    </recommendedName>
    <alternativeName>
        <fullName evidence="2">Acyl-CoA synthetase</fullName>
    </alternativeName>
</protein>
<comment type="caution">
    <text evidence="4">The sequence shown here is derived from an EMBL/GenBank/DDBJ whole genome shotgun (WGS) entry which is preliminary data.</text>
</comment>
<reference evidence="4" key="1">
    <citation type="submission" date="2021-03" db="EMBL/GenBank/DDBJ databases">
        <title>Molecular epidemiology and mechanisms of colistin and carbapenem resistance in Enterobacteriaceae from clinical isolates, the environment and porcine samples in Pretoria, South Africa.</title>
        <authorList>
            <person name="Bogoshi D."/>
            <person name="Mbelle N.M."/>
            <person name="Naidoo V."/>
            <person name="Osei Sekyere J."/>
        </authorList>
    </citation>
    <scope>NUCLEOTIDE SEQUENCE</scope>
    <source>
        <strain evidence="4">ESB009</strain>
    </source>
</reference>
<dbReference type="AlphaFoldDB" id="A0A939NCW3"/>
<dbReference type="InterPro" id="IPR000873">
    <property type="entry name" value="AMP-dep_synth/lig_dom"/>
</dbReference>
<evidence type="ECO:0000313" key="4">
    <source>
        <dbReference type="EMBL" id="MBO1919954.1"/>
    </source>
</evidence>
<gene>
    <name evidence="4" type="ORF">J4710_07615</name>
</gene>
<proteinExistence type="predicted"/>
<accession>A0A939NCW3</accession>
<evidence type="ECO:0000259" key="3">
    <source>
        <dbReference type="Pfam" id="PF00501"/>
    </source>
</evidence>
<evidence type="ECO:0000256" key="2">
    <source>
        <dbReference type="ARBA" id="ARBA00032875"/>
    </source>
</evidence>
<dbReference type="Gene3D" id="3.40.50.980">
    <property type="match status" value="1"/>
</dbReference>
<evidence type="ECO:0000256" key="1">
    <source>
        <dbReference type="ARBA" id="ARBA00017625"/>
    </source>
</evidence>
<dbReference type="PROSITE" id="PS00455">
    <property type="entry name" value="AMP_BINDING"/>
    <property type="match status" value="1"/>
</dbReference>
<dbReference type="Pfam" id="PF00501">
    <property type="entry name" value="AMP-binding"/>
    <property type="match status" value="1"/>
</dbReference>
<organism evidence="4">
    <name type="scientific">Staphylococcus xylosus</name>
    <dbReference type="NCBI Taxonomy" id="1288"/>
    <lineage>
        <taxon>Bacteria</taxon>
        <taxon>Bacillati</taxon>
        <taxon>Bacillota</taxon>
        <taxon>Bacilli</taxon>
        <taxon>Bacillales</taxon>
        <taxon>Staphylococcaceae</taxon>
        <taxon>Staphylococcus</taxon>
    </lineage>
</organism>
<dbReference type="EMBL" id="JAGETT010000045">
    <property type="protein sequence ID" value="MBO1919954.1"/>
    <property type="molecule type" value="Genomic_DNA"/>
</dbReference>
<name>A0A939NCW3_STAXY</name>